<feature type="compositionally biased region" description="Polar residues" evidence="1">
    <location>
        <begin position="178"/>
        <end position="189"/>
    </location>
</feature>
<name>A0A9D3XII9_9SAUR</name>
<accession>A0A9D3XII9</accession>
<evidence type="ECO:0000313" key="3">
    <source>
        <dbReference type="Proteomes" id="UP000827986"/>
    </source>
</evidence>
<evidence type="ECO:0000256" key="1">
    <source>
        <dbReference type="SAM" id="MobiDB-lite"/>
    </source>
</evidence>
<proteinExistence type="predicted"/>
<dbReference type="AlphaFoldDB" id="A0A9D3XII9"/>
<protein>
    <submittedName>
        <fullName evidence="2">Uncharacterized protein</fullName>
    </submittedName>
</protein>
<dbReference type="EMBL" id="JAHDVG010000470">
    <property type="protein sequence ID" value="KAH1180528.1"/>
    <property type="molecule type" value="Genomic_DNA"/>
</dbReference>
<dbReference type="Proteomes" id="UP000827986">
    <property type="component" value="Unassembled WGS sequence"/>
</dbReference>
<sequence>MPPPKGTTVIRFCNRLFLLLESFKKHPCTFKKKNSRLLLKAGESLFISINHNWVFIRAHEEGENISVHLCACHFCPRSQPAVALPFPGFKGKEAFAFQPGVVVYICTRLIKYFTSPPSPWELLSYGRTALANRGCNRSRVLAANFLFIYVYVLSLPSFKKNNLLSAIGQICLVSQGSGYEPSTISSPSVSLRPGKVP</sequence>
<keyword evidence="3" id="KW-1185">Reference proteome</keyword>
<reference evidence="2" key="1">
    <citation type="submission" date="2021-09" db="EMBL/GenBank/DDBJ databases">
        <title>The genome of Mauremys mutica provides insights into the evolution of semi-aquatic lifestyle.</title>
        <authorList>
            <person name="Gong S."/>
            <person name="Gao Y."/>
        </authorList>
    </citation>
    <scope>NUCLEOTIDE SEQUENCE</scope>
    <source>
        <strain evidence="2">MM-2020</strain>
        <tissue evidence="2">Muscle</tissue>
    </source>
</reference>
<organism evidence="2 3">
    <name type="scientific">Mauremys mutica</name>
    <name type="common">yellowpond turtle</name>
    <dbReference type="NCBI Taxonomy" id="74926"/>
    <lineage>
        <taxon>Eukaryota</taxon>
        <taxon>Metazoa</taxon>
        <taxon>Chordata</taxon>
        <taxon>Craniata</taxon>
        <taxon>Vertebrata</taxon>
        <taxon>Euteleostomi</taxon>
        <taxon>Archelosauria</taxon>
        <taxon>Testudinata</taxon>
        <taxon>Testudines</taxon>
        <taxon>Cryptodira</taxon>
        <taxon>Durocryptodira</taxon>
        <taxon>Testudinoidea</taxon>
        <taxon>Geoemydidae</taxon>
        <taxon>Geoemydinae</taxon>
        <taxon>Mauremys</taxon>
    </lineage>
</organism>
<gene>
    <name evidence="2" type="ORF">KIL84_009364</name>
</gene>
<comment type="caution">
    <text evidence="2">The sequence shown here is derived from an EMBL/GenBank/DDBJ whole genome shotgun (WGS) entry which is preliminary data.</text>
</comment>
<feature type="region of interest" description="Disordered" evidence="1">
    <location>
        <begin position="178"/>
        <end position="197"/>
    </location>
</feature>
<evidence type="ECO:0000313" key="2">
    <source>
        <dbReference type="EMBL" id="KAH1180528.1"/>
    </source>
</evidence>